<evidence type="ECO:0000313" key="13">
    <source>
        <dbReference type="Proteomes" id="UP000732377"/>
    </source>
</evidence>
<name>A0A953LK74_SYMTR</name>
<keyword evidence="6 10" id="KW-0350">Heme biosynthesis</keyword>
<evidence type="ECO:0000256" key="7">
    <source>
        <dbReference type="ARBA" id="ARBA00023239"/>
    </source>
</evidence>
<dbReference type="OMA" id="DPYHCEC"/>
<evidence type="ECO:0000313" key="12">
    <source>
        <dbReference type="EMBL" id="MBY6276682.1"/>
    </source>
</evidence>
<dbReference type="InterPro" id="IPR033659">
    <property type="entry name" value="Ferrochelatase_N"/>
</dbReference>
<organism evidence="12 13">
    <name type="scientific">Symbiobacterium thermophilum</name>
    <dbReference type="NCBI Taxonomy" id="2734"/>
    <lineage>
        <taxon>Bacteria</taxon>
        <taxon>Bacillati</taxon>
        <taxon>Bacillota</taxon>
        <taxon>Clostridia</taxon>
        <taxon>Eubacteriales</taxon>
        <taxon>Symbiobacteriaceae</taxon>
        <taxon>Symbiobacterium</taxon>
    </lineage>
</organism>
<dbReference type="RefSeq" id="WP_011194295.1">
    <property type="nucleotide sequence ID" value="NZ_PIUK01000099.1"/>
</dbReference>
<comment type="caution">
    <text evidence="12">The sequence shown here is derived from an EMBL/GenBank/DDBJ whole genome shotgun (WGS) entry which is preliminary data.</text>
</comment>
<keyword evidence="3 10" id="KW-0963">Cytoplasm</keyword>
<dbReference type="PROSITE" id="PS00534">
    <property type="entry name" value="FERROCHELATASE"/>
    <property type="match status" value="1"/>
</dbReference>
<dbReference type="NCBIfam" id="TIGR00109">
    <property type="entry name" value="hemH"/>
    <property type="match status" value="1"/>
</dbReference>
<dbReference type="SUPFAM" id="SSF53800">
    <property type="entry name" value="Chelatase"/>
    <property type="match status" value="1"/>
</dbReference>
<dbReference type="GO" id="GO:0046872">
    <property type="term" value="F:metal ion binding"/>
    <property type="evidence" value="ECO:0007669"/>
    <property type="project" value="UniProtKB-UniRule"/>
</dbReference>
<dbReference type="InterPro" id="IPR019772">
    <property type="entry name" value="Ferrochelatase_AS"/>
</dbReference>
<protein>
    <recommendedName>
        <fullName evidence="10">Coproporphyrin III ferrochelatase</fullName>
        <ecNumber evidence="10">4.99.1.9</ecNumber>
    </recommendedName>
</protein>
<dbReference type="PANTHER" id="PTHR11108">
    <property type="entry name" value="FERROCHELATASE"/>
    <property type="match status" value="1"/>
</dbReference>
<dbReference type="EC" id="4.99.1.9" evidence="10"/>
<evidence type="ECO:0000256" key="5">
    <source>
        <dbReference type="ARBA" id="ARBA00023004"/>
    </source>
</evidence>
<comment type="catalytic activity">
    <reaction evidence="9">
        <text>Fe-coproporphyrin III + 2 H(+) = coproporphyrin III + Fe(2+)</text>
        <dbReference type="Rhea" id="RHEA:49572"/>
        <dbReference type="ChEBI" id="CHEBI:15378"/>
        <dbReference type="ChEBI" id="CHEBI:29033"/>
        <dbReference type="ChEBI" id="CHEBI:68438"/>
        <dbReference type="ChEBI" id="CHEBI:131725"/>
        <dbReference type="EC" id="4.99.1.9"/>
    </reaction>
    <physiologicalReaction direction="right-to-left" evidence="9">
        <dbReference type="Rhea" id="RHEA:49574"/>
    </physiologicalReaction>
</comment>
<comment type="function">
    <text evidence="10 11">Involved in coproporphyrin-dependent heme b biosynthesis. Catalyzes the insertion of ferrous iron into coproporphyrin III to form Fe-coproporphyrin III.</text>
</comment>
<reference evidence="12" key="1">
    <citation type="submission" date="2017-11" db="EMBL/GenBank/DDBJ databases">
        <title>Three new genomes from thermophilic consortium.</title>
        <authorList>
            <person name="Quaggio R."/>
            <person name="Amgarten D."/>
            <person name="Setubal J.C."/>
        </authorList>
    </citation>
    <scope>NUCLEOTIDE SEQUENCE</scope>
    <source>
        <strain evidence="12">ZCTH01-B2</strain>
    </source>
</reference>
<dbReference type="CDD" id="cd00419">
    <property type="entry name" value="Ferrochelatase_C"/>
    <property type="match status" value="1"/>
</dbReference>
<proteinExistence type="inferred from homology"/>
<keyword evidence="5 10" id="KW-0408">Iron</keyword>
<dbReference type="GO" id="GO:0005737">
    <property type="term" value="C:cytoplasm"/>
    <property type="evidence" value="ECO:0007669"/>
    <property type="project" value="UniProtKB-SubCell"/>
</dbReference>
<dbReference type="GO" id="GO:0004325">
    <property type="term" value="F:ferrochelatase activity"/>
    <property type="evidence" value="ECO:0007669"/>
    <property type="project" value="UniProtKB-UniRule"/>
</dbReference>
<dbReference type="GO" id="GO:0006783">
    <property type="term" value="P:heme biosynthetic process"/>
    <property type="evidence" value="ECO:0007669"/>
    <property type="project" value="UniProtKB-UniRule"/>
</dbReference>
<evidence type="ECO:0000256" key="6">
    <source>
        <dbReference type="ARBA" id="ARBA00023133"/>
    </source>
</evidence>
<feature type="binding site" evidence="10">
    <location>
        <position position="194"/>
    </location>
    <ligand>
        <name>Fe(2+)</name>
        <dbReference type="ChEBI" id="CHEBI:29033"/>
    </ligand>
</feature>
<comment type="pathway">
    <text evidence="1 10 11">Porphyrin-containing compound metabolism; protoheme biosynthesis.</text>
</comment>
<comment type="caution">
    <text evidence="10">Lacks conserved residue(s) required for the propagation of feature annotation.</text>
</comment>
<evidence type="ECO:0000256" key="3">
    <source>
        <dbReference type="ARBA" id="ARBA00022490"/>
    </source>
</evidence>
<dbReference type="InterPro" id="IPR001015">
    <property type="entry name" value="Ferrochelatase"/>
</dbReference>
<dbReference type="EMBL" id="PIUK01000099">
    <property type="protein sequence ID" value="MBY6276682.1"/>
    <property type="molecule type" value="Genomic_DNA"/>
</dbReference>
<evidence type="ECO:0000256" key="10">
    <source>
        <dbReference type="HAMAP-Rule" id="MF_00323"/>
    </source>
</evidence>
<keyword evidence="4 10" id="KW-0479">Metal-binding</keyword>
<evidence type="ECO:0000256" key="4">
    <source>
        <dbReference type="ARBA" id="ARBA00022723"/>
    </source>
</evidence>
<keyword evidence="7 10" id="KW-0456">Lyase</keyword>
<dbReference type="FunFam" id="3.40.50.1400:FF:000002">
    <property type="entry name" value="Ferrochelatase"/>
    <property type="match status" value="1"/>
</dbReference>
<dbReference type="InterPro" id="IPR033644">
    <property type="entry name" value="Ferrochelatase_C"/>
</dbReference>
<dbReference type="Proteomes" id="UP000732377">
    <property type="component" value="Unassembled WGS sequence"/>
</dbReference>
<feature type="binding site" evidence="10">
    <location>
        <position position="273"/>
    </location>
    <ligand>
        <name>Fe(2+)</name>
        <dbReference type="ChEBI" id="CHEBI:29033"/>
    </ligand>
</feature>
<evidence type="ECO:0000256" key="2">
    <source>
        <dbReference type="ARBA" id="ARBA00007718"/>
    </source>
</evidence>
<accession>A0A953LK74</accession>
<comment type="similarity">
    <text evidence="2 10 11">Belongs to the ferrochelatase family.</text>
</comment>
<dbReference type="CDD" id="cd03411">
    <property type="entry name" value="Ferrochelatase_N"/>
    <property type="match status" value="1"/>
</dbReference>
<dbReference type="Pfam" id="PF00762">
    <property type="entry name" value="Ferrochelatase"/>
    <property type="match status" value="1"/>
</dbReference>
<dbReference type="Gene3D" id="3.40.50.1400">
    <property type="match status" value="2"/>
</dbReference>
<evidence type="ECO:0000256" key="9">
    <source>
        <dbReference type="ARBA" id="ARBA00024536"/>
    </source>
</evidence>
<evidence type="ECO:0000256" key="8">
    <source>
        <dbReference type="ARBA" id="ARBA00023244"/>
    </source>
</evidence>
<evidence type="ECO:0000256" key="11">
    <source>
        <dbReference type="RuleBase" id="RU000607"/>
    </source>
</evidence>
<dbReference type="HAMAP" id="MF_00323">
    <property type="entry name" value="Ferrochelatase"/>
    <property type="match status" value="1"/>
</dbReference>
<dbReference type="PANTHER" id="PTHR11108:SF1">
    <property type="entry name" value="FERROCHELATASE, MITOCHONDRIAL"/>
    <property type="match status" value="1"/>
</dbReference>
<sequence>MEKTAVLLVNLGTPSAPEPDAVRPYLAEFLGDWWVIDKPRWQWLPILHGIILRVRPPRVAKIYQKIWLPEGSPLLHYSRLQQAALQQRLEPEGIRVALGMTYGQPSVKSALEELRGWGVRRLLVLPLFPQYSSTTTAAVWSKVQKALDGWRDLPEQIFIRDFPTHPKYLAFLTERISGYIAEKGRPDALVLSYHSIPQAYTASGDDYAAQCESTTDAVRDRFPDLKIVMGYQSKFGNDPWLEPATDEVLRELVRTGHRHVAVMAPGFAADCIETLHELEVEYAEEFVKAGGERYDYLPAANDHPLFIDCLEDLVRRHLPR</sequence>
<keyword evidence="8 10" id="KW-0627">Porphyrin biosynthesis</keyword>
<dbReference type="SMR" id="A0A953LK74"/>
<comment type="subcellular location">
    <subcellularLocation>
        <location evidence="10 11">Cytoplasm</location>
    </subcellularLocation>
</comment>
<dbReference type="AlphaFoldDB" id="A0A953LK74"/>
<gene>
    <name evidence="10" type="primary">cpfC</name>
    <name evidence="12" type="ORF">CWE10_10800</name>
</gene>
<evidence type="ECO:0000256" key="1">
    <source>
        <dbReference type="ARBA" id="ARBA00004744"/>
    </source>
</evidence>